<keyword evidence="4" id="KW-0679">Respiratory chain</keyword>
<gene>
    <name evidence="9" type="ORF">FGO68_gene15538</name>
</gene>
<dbReference type="OrthoDB" id="14535at2759"/>
<comment type="subcellular location">
    <subcellularLocation>
        <location evidence="1">Mitochondrion inner membrane</location>
        <topology evidence="1">Peripheral membrane protein</topology>
        <orientation evidence="1">Matrix side</orientation>
    </subcellularLocation>
</comment>
<keyword evidence="3" id="KW-0813">Transport</keyword>
<sequence>MSGWHPADKYMEENVFNDLPAMNSATMYGYLPSDQIPAPTRSRNVVEAHMKSLRLFRKYCRYMPFIVNYYGLRKYTTPEKSKMQLAEYWRNNNRVRDPQNIDNFVRAGYERLYNIQQGDIWGTVLLDQIAPVSRGVVQGHEGFSYHDEVKFKNKSGFLKDFYKGGNRPQY</sequence>
<keyword evidence="8" id="KW-0472">Membrane</keyword>
<dbReference type="GO" id="GO:0006979">
    <property type="term" value="P:response to oxidative stress"/>
    <property type="evidence" value="ECO:0007669"/>
    <property type="project" value="TreeGrafter"/>
</dbReference>
<proteinExistence type="inferred from homology"/>
<dbReference type="PANTHER" id="PTHR12964:SF0">
    <property type="entry name" value="NADH DEHYDROGENASE [UBIQUINONE] 1 ALPHA SUBCOMPLEX SUBUNIT 6"/>
    <property type="match status" value="1"/>
</dbReference>
<keyword evidence="6" id="KW-0249">Electron transport</keyword>
<keyword evidence="5" id="KW-0999">Mitochondrion inner membrane</keyword>
<comment type="similarity">
    <text evidence="2">Belongs to the complex I LYR family.</text>
</comment>
<dbReference type="InterPro" id="IPR016488">
    <property type="entry name" value="NADH_Ub_cplx-1_asu_su-6"/>
</dbReference>
<name>A0A8J8SYU6_HALGN</name>
<evidence type="ECO:0000256" key="1">
    <source>
        <dbReference type="ARBA" id="ARBA00004443"/>
    </source>
</evidence>
<dbReference type="GO" id="GO:0005743">
    <property type="term" value="C:mitochondrial inner membrane"/>
    <property type="evidence" value="ECO:0007669"/>
    <property type="project" value="UniProtKB-SubCell"/>
</dbReference>
<dbReference type="Proteomes" id="UP000785679">
    <property type="component" value="Unassembled WGS sequence"/>
</dbReference>
<accession>A0A8J8SYU6</accession>
<dbReference type="AlphaFoldDB" id="A0A8J8SYU6"/>
<evidence type="ECO:0000256" key="3">
    <source>
        <dbReference type="ARBA" id="ARBA00022448"/>
    </source>
</evidence>
<dbReference type="PANTHER" id="PTHR12964">
    <property type="entry name" value="NADH-UBIQUINONE OXIDOREDUCTASE B14 SUBUNIT"/>
    <property type="match status" value="1"/>
</dbReference>
<evidence type="ECO:0000256" key="2">
    <source>
        <dbReference type="ARBA" id="ARBA00009508"/>
    </source>
</evidence>
<reference evidence="9" key="1">
    <citation type="submission" date="2019-06" db="EMBL/GenBank/DDBJ databases">
        <authorList>
            <person name="Zheng W."/>
        </authorList>
    </citation>
    <scope>NUCLEOTIDE SEQUENCE</scope>
    <source>
        <strain evidence="9">QDHG01</strain>
    </source>
</reference>
<evidence type="ECO:0000256" key="7">
    <source>
        <dbReference type="ARBA" id="ARBA00023128"/>
    </source>
</evidence>
<dbReference type="EMBL" id="RRYP01015135">
    <property type="protein sequence ID" value="TNV75650.1"/>
    <property type="molecule type" value="Genomic_DNA"/>
</dbReference>
<protein>
    <submittedName>
        <fullName evidence="9">Uncharacterized protein</fullName>
    </submittedName>
</protein>
<evidence type="ECO:0000256" key="6">
    <source>
        <dbReference type="ARBA" id="ARBA00022982"/>
    </source>
</evidence>
<evidence type="ECO:0000256" key="8">
    <source>
        <dbReference type="ARBA" id="ARBA00023136"/>
    </source>
</evidence>
<evidence type="ECO:0000313" key="10">
    <source>
        <dbReference type="Proteomes" id="UP000785679"/>
    </source>
</evidence>
<keyword evidence="10" id="KW-1185">Reference proteome</keyword>
<organism evidence="9 10">
    <name type="scientific">Halteria grandinella</name>
    <dbReference type="NCBI Taxonomy" id="5974"/>
    <lineage>
        <taxon>Eukaryota</taxon>
        <taxon>Sar</taxon>
        <taxon>Alveolata</taxon>
        <taxon>Ciliophora</taxon>
        <taxon>Intramacronucleata</taxon>
        <taxon>Spirotrichea</taxon>
        <taxon>Stichotrichia</taxon>
        <taxon>Sporadotrichida</taxon>
        <taxon>Halteriidae</taxon>
        <taxon>Halteria</taxon>
    </lineage>
</organism>
<evidence type="ECO:0000313" key="9">
    <source>
        <dbReference type="EMBL" id="TNV75650.1"/>
    </source>
</evidence>
<keyword evidence="7" id="KW-0496">Mitochondrion</keyword>
<evidence type="ECO:0000256" key="5">
    <source>
        <dbReference type="ARBA" id="ARBA00022792"/>
    </source>
</evidence>
<evidence type="ECO:0000256" key="4">
    <source>
        <dbReference type="ARBA" id="ARBA00022660"/>
    </source>
</evidence>
<comment type="caution">
    <text evidence="9">The sequence shown here is derived from an EMBL/GenBank/DDBJ whole genome shotgun (WGS) entry which is preliminary data.</text>
</comment>